<evidence type="ECO:0000313" key="3">
    <source>
        <dbReference type="Proteomes" id="UP000054321"/>
    </source>
</evidence>
<sequence length="275" mass="30624">PRSLAAVCPVETNLIYSPFTPFDQAEYTALNNATDNACWWWAICLLSSADAARVQQFTAAPLVMGLVPITLKDIAWPERRIISISHKLRWPLEIIVRALGAVPSTDTFTPEEHDIFSMRLYGWTLKLPPNRFIFLLAVSAFSLLLTYGSLAVMEVYSKRSSLGCPYPIFILTWNLLAIFPAALETAFPRPDIEEVSQPTPDSNPSPKFFVGDASPIQGRGKPWFVQLVWAIYYVAGTLCYSSIMAVTVIELFVWVMTSVAVTVASKLLAFFLCMA</sequence>
<keyword evidence="1" id="KW-0472">Membrane</keyword>
<accession>A0A0C3I1P1</accession>
<dbReference type="Proteomes" id="UP000054321">
    <property type="component" value="Unassembled WGS sequence"/>
</dbReference>
<dbReference type="AlphaFoldDB" id="A0A0C3I1P1"/>
<feature type="non-terminal residue" evidence="2">
    <location>
        <position position="1"/>
    </location>
</feature>
<feature type="non-terminal residue" evidence="2">
    <location>
        <position position="275"/>
    </location>
</feature>
<feature type="transmembrane region" description="Helical" evidence="1">
    <location>
        <begin position="165"/>
        <end position="183"/>
    </location>
</feature>
<keyword evidence="1" id="KW-0812">Transmembrane</keyword>
<feature type="transmembrane region" description="Helical" evidence="1">
    <location>
        <begin position="132"/>
        <end position="153"/>
    </location>
</feature>
<gene>
    <name evidence="2" type="ORF">OIDMADRAFT_66008</name>
</gene>
<protein>
    <submittedName>
        <fullName evidence="2">Uncharacterized protein</fullName>
    </submittedName>
</protein>
<dbReference type="InParanoid" id="A0A0C3I1P1"/>
<feature type="transmembrane region" description="Helical" evidence="1">
    <location>
        <begin position="223"/>
        <end position="245"/>
    </location>
</feature>
<dbReference type="EMBL" id="KN832870">
    <property type="protein sequence ID" value="KIN08990.1"/>
    <property type="molecule type" value="Genomic_DNA"/>
</dbReference>
<keyword evidence="3" id="KW-1185">Reference proteome</keyword>
<organism evidence="2 3">
    <name type="scientific">Oidiodendron maius (strain Zn)</name>
    <dbReference type="NCBI Taxonomy" id="913774"/>
    <lineage>
        <taxon>Eukaryota</taxon>
        <taxon>Fungi</taxon>
        <taxon>Dikarya</taxon>
        <taxon>Ascomycota</taxon>
        <taxon>Pezizomycotina</taxon>
        <taxon>Leotiomycetes</taxon>
        <taxon>Leotiomycetes incertae sedis</taxon>
        <taxon>Myxotrichaceae</taxon>
        <taxon>Oidiodendron</taxon>
    </lineage>
</organism>
<evidence type="ECO:0000313" key="2">
    <source>
        <dbReference type="EMBL" id="KIN08990.1"/>
    </source>
</evidence>
<reference evidence="2 3" key="1">
    <citation type="submission" date="2014-04" db="EMBL/GenBank/DDBJ databases">
        <authorList>
            <consortium name="DOE Joint Genome Institute"/>
            <person name="Kuo A."/>
            <person name="Martino E."/>
            <person name="Perotto S."/>
            <person name="Kohler A."/>
            <person name="Nagy L.G."/>
            <person name="Floudas D."/>
            <person name="Copeland A."/>
            <person name="Barry K.W."/>
            <person name="Cichocki N."/>
            <person name="Veneault-Fourrey C."/>
            <person name="LaButti K."/>
            <person name="Lindquist E.A."/>
            <person name="Lipzen A."/>
            <person name="Lundell T."/>
            <person name="Morin E."/>
            <person name="Murat C."/>
            <person name="Sun H."/>
            <person name="Tunlid A."/>
            <person name="Henrissat B."/>
            <person name="Grigoriev I.V."/>
            <person name="Hibbett D.S."/>
            <person name="Martin F."/>
            <person name="Nordberg H.P."/>
            <person name="Cantor M.N."/>
            <person name="Hua S.X."/>
        </authorList>
    </citation>
    <scope>NUCLEOTIDE SEQUENCE [LARGE SCALE GENOMIC DNA]</scope>
    <source>
        <strain evidence="2 3">Zn</strain>
    </source>
</reference>
<proteinExistence type="predicted"/>
<keyword evidence="1" id="KW-1133">Transmembrane helix</keyword>
<evidence type="ECO:0000256" key="1">
    <source>
        <dbReference type="SAM" id="Phobius"/>
    </source>
</evidence>
<name>A0A0C3I1P1_OIDMZ</name>
<dbReference type="OrthoDB" id="4435313at2759"/>
<feature type="transmembrane region" description="Helical" evidence="1">
    <location>
        <begin position="251"/>
        <end position="273"/>
    </location>
</feature>
<reference evidence="3" key="2">
    <citation type="submission" date="2015-01" db="EMBL/GenBank/DDBJ databases">
        <title>Evolutionary Origins and Diversification of the Mycorrhizal Mutualists.</title>
        <authorList>
            <consortium name="DOE Joint Genome Institute"/>
            <consortium name="Mycorrhizal Genomics Consortium"/>
            <person name="Kohler A."/>
            <person name="Kuo A."/>
            <person name="Nagy L.G."/>
            <person name="Floudas D."/>
            <person name="Copeland A."/>
            <person name="Barry K.W."/>
            <person name="Cichocki N."/>
            <person name="Veneault-Fourrey C."/>
            <person name="LaButti K."/>
            <person name="Lindquist E.A."/>
            <person name="Lipzen A."/>
            <person name="Lundell T."/>
            <person name="Morin E."/>
            <person name="Murat C."/>
            <person name="Riley R."/>
            <person name="Ohm R."/>
            <person name="Sun H."/>
            <person name="Tunlid A."/>
            <person name="Henrissat B."/>
            <person name="Grigoriev I.V."/>
            <person name="Hibbett D.S."/>
            <person name="Martin F."/>
        </authorList>
    </citation>
    <scope>NUCLEOTIDE SEQUENCE [LARGE SCALE GENOMIC DNA]</scope>
    <source>
        <strain evidence="3">Zn</strain>
    </source>
</reference>
<dbReference type="HOGENOM" id="CLU_069637_0_0_1"/>